<dbReference type="PIRSF" id="PIRSF028162">
    <property type="entry name" value="BcbE_prd"/>
    <property type="match status" value="1"/>
</dbReference>
<organism evidence="4 5">
    <name type="scientific">Citrobacter murliniae</name>
    <dbReference type="NCBI Taxonomy" id="67829"/>
    <lineage>
        <taxon>Bacteria</taxon>
        <taxon>Pseudomonadati</taxon>
        <taxon>Pseudomonadota</taxon>
        <taxon>Gammaproteobacteria</taxon>
        <taxon>Enterobacterales</taxon>
        <taxon>Enterobacteriaceae</taxon>
        <taxon>Citrobacter</taxon>
        <taxon>Citrobacter freundii complex</taxon>
    </lineage>
</organism>
<keyword evidence="2" id="KW-0548">Nucleotidyltransferase</keyword>
<evidence type="ECO:0000259" key="3">
    <source>
        <dbReference type="Pfam" id="PF00483"/>
    </source>
</evidence>
<dbReference type="InterPro" id="IPR005835">
    <property type="entry name" value="NTP_transferase_dom"/>
</dbReference>
<dbReference type="GO" id="GO:0016740">
    <property type="term" value="F:transferase activity"/>
    <property type="evidence" value="ECO:0007669"/>
    <property type="project" value="UniProtKB-KW"/>
</dbReference>
<dbReference type="InterPro" id="IPR050065">
    <property type="entry name" value="GlmU-like"/>
</dbReference>
<dbReference type="EMBL" id="QFVP01000004">
    <property type="protein sequence ID" value="THE39639.1"/>
    <property type="molecule type" value="Genomic_DNA"/>
</dbReference>
<evidence type="ECO:0000313" key="4">
    <source>
        <dbReference type="EMBL" id="THE39639.1"/>
    </source>
</evidence>
<evidence type="ECO:0000313" key="5">
    <source>
        <dbReference type="Proteomes" id="UP000306790"/>
    </source>
</evidence>
<dbReference type="PANTHER" id="PTHR43584:SF8">
    <property type="entry name" value="N-ACETYLMURAMATE ALPHA-1-PHOSPHATE URIDYLYLTRANSFERASE"/>
    <property type="match status" value="1"/>
</dbReference>
<dbReference type="InterPro" id="IPR029044">
    <property type="entry name" value="Nucleotide-diphossugar_trans"/>
</dbReference>
<accession>A0ABY2PW30</accession>
<name>A0ABY2PW30_9ENTR</name>
<dbReference type="SUPFAM" id="SSF53448">
    <property type="entry name" value="Nucleotide-diphospho-sugar transferases"/>
    <property type="match status" value="1"/>
</dbReference>
<dbReference type="Pfam" id="PF00483">
    <property type="entry name" value="NTP_transferase"/>
    <property type="match status" value="1"/>
</dbReference>
<feature type="domain" description="Nucleotidyl transferase" evidence="3">
    <location>
        <begin position="8"/>
        <end position="177"/>
    </location>
</feature>
<dbReference type="Proteomes" id="UP000306790">
    <property type="component" value="Unassembled WGS sequence"/>
</dbReference>
<protein>
    <submittedName>
        <fullName evidence="4">Glycosyl transferase family 2</fullName>
    </submittedName>
</protein>
<sequence length="256" mass="28514">MLNIVIPMAGRGSRFAQVGFTDPKPFISIAGVPMIELVINNLRPSCPHRFIFICQQAHLERYDFAARLESLAPDSLVISVADITDGALCSVLSAAALIDNSSPLMIANSDQWVNINIDDYLAEIERRDLDGFIMTMSATDSRWSYVNYDEEGWVSQVVEKEVVSSEATVGIYNFRSGRDFCRLARSMVARNERSQGEFYVAPVYTHMYREGLFRIGTYNIGCNGKGMHGLGTPEDLAQFMKSKALKNALEKCEATV</sequence>
<dbReference type="CDD" id="cd04183">
    <property type="entry name" value="GT2_BcE_like"/>
    <property type="match status" value="1"/>
</dbReference>
<dbReference type="PANTHER" id="PTHR43584">
    <property type="entry name" value="NUCLEOTIDYL TRANSFERASE"/>
    <property type="match status" value="1"/>
</dbReference>
<dbReference type="InterPro" id="IPR016873">
    <property type="entry name" value="Caps_polysacc_synth_BcbE_prd"/>
</dbReference>
<gene>
    <name evidence="4" type="ORF">DJ535_09235</name>
</gene>
<keyword evidence="5" id="KW-1185">Reference proteome</keyword>
<evidence type="ECO:0000256" key="1">
    <source>
        <dbReference type="ARBA" id="ARBA00022679"/>
    </source>
</evidence>
<reference evidence="4 5" key="1">
    <citation type="submission" date="2018-05" db="EMBL/GenBank/DDBJ databases">
        <title>Isolation and genomic analyses of lactose-positive bacteria from faecal samples of preterm neonates.</title>
        <authorList>
            <person name="Chen Y."/>
            <person name="Brook T.C."/>
            <person name="O'Neill I."/>
            <person name="Soe C.Z."/>
            <person name="Hall L.J."/>
            <person name="Hoyles L."/>
        </authorList>
    </citation>
    <scope>NUCLEOTIDE SEQUENCE [LARGE SCALE GENOMIC DNA]</scope>
    <source>
        <strain evidence="4 5">P080C CL</strain>
    </source>
</reference>
<dbReference type="Gene3D" id="3.90.550.10">
    <property type="entry name" value="Spore Coat Polysaccharide Biosynthesis Protein SpsA, Chain A"/>
    <property type="match status" value="1"/>
</dbReference>
<proteinExistence type="predicted"/>
<evidence type="ECO:0000256" key="2">
    <source>
        <dbReference type="ARBA" id="ARBA00022695"/>
    </source>
</evidence>
<comment type="caution">
    <text evidence="4">The sequence shown here is derived from an EMBL/GenBank/DDBJ whole genome shotgun (WGS) entry which is preliminary data.</text>
</comment>
<keyword evidence="1 4" id="KW-0808">Transferase</keyword>